<dbReference type="AlphaFoldDB" id="A0A5B8V6H5"/>
<feature type="transmembrane region" description="Helical" evidence="5">
    <location>
        <begin position="104"/>
        <end position="125"/>
    </location>
</feature>
<dbReference type="Pfam" id="PF06271">
    <property type="entry name" value="RDD"/>
    <property type="match status" value="1"/>
</dbReference>
<organism evidence="7 8">
    <name type="scientific">Panacibacter ginsenosidivorans</name>
    <dbReference type="NCBI Taxonomy" id="1813871"/>
    <lineage>
        <taxon>Bacteria</taxon>
        <taxon>Pseudomonadati</taxon>
        <taxon>Bacteroidota</taxon>
        <taxon>Chitinophagia</taxon>
        <taxon>Chitinophagales</taxon>
        <taxon>Chitinophagaceae</taxon>
        <taxon>Panacibacter</taxon>
    </lineage>
</organism>
<dbReference type="KEGG" id="pgin:FRZ67_02585"/>
<evidence type="ECO:0000256" key="2">
    <source>
        <dbReference type="ARBA" id="ARBA00022692"/>
    </source>
</evidence>
<evidence type="ECO:0000256" key="3">
    <source>
        <dbReference type="ARBA" id="ARBA00022989"/>
    </source>
</evidence>
<evidence type="ECO:0000256" key="5">
    <source>
        <dbReference type="SAM" id="Phobius"/>
    </source>
</evidence>
<evidence type="ECO:0000313" key="8">
    <source>
        <dbReference type="Proteomes" id="UP000321533"/>
    </source>
</evidence>
<comment type="subcellular location">
    <subcellularLocation>
        <location evidence="1">Membrane</location>
        <topology evidence="1">Multi-pass membrane protein</topology>
    </subcellularLocation>
</comment>
<feature type="transmembrane region" description="Helical" evidence="5">
    <location>
        <begin position="52"/>
        <end position="73"/>
    </location>
</feature>
<dbReference type="PANTHER" id="PTHR38480">
    <property type="entry name" value="SLR0254 PROTEIN"/>
    <property type="match status" value="1"/>
</dbReference>
<sequence>MAVISITTTQNIEIGYDLASVGERIVACIIDLVIFVAWFIITSLIFSYADFSWLNVFINLPIAFYSLLSETFLNGQSVGKKVMGIKVISLNGSQASFSQYLIRWLFRLVDIWIGSGVIAVIMVAATEKHQRIGDLIAGTTLVKTKARSNIEQTLYVPVAETSYNVTYPEVINLRDSDMQLIKEVILNVRKSGNPMLAWQTVEKLESVLHIKNQYGDPMNFLYVLLSDYNHLAAQER</sequence>
<reference evidence="7 8" key="1">
    <citation type="journal article" date="2016" name="Int. J. Syst. Evol. Microbiol.">
        <title>Panacibacter ginsenosidivorans gen. nov., sp. nov., with ginsenoside converting activity isolated from soil of a ginseng field.</title>
        <authorList>
            <person name="Siddiqi M.Z."/>
            <person name="Muhammad Shafi S."/>
            <person name="Choi K.D."/>
            <person name="Im W.T."/>
        </authorList>
    </citation>
    <scope>NUCLEOTIDE SEQUENCE [LARGE SCALE GENOMIC DNA]</scope>
    <source>
        <strain evidence="7 8">Gsoil1550</strain>
    </source>
</reference>
<feature type="transmembrane region" description="Helical" evidence="5">
    <location>
        <begin position="25"/>
        <end position="46"/>
    </location>
</feature>
<evidence type="ECO:0000313" key="7">
    <source>
        <dbReference type="EMBL" id="QEC66246.1"/>
    </source>
</evidence>
<keyword evidence="8" id="KW-1185">Reference proteome</keyword>
<proteinExistence type="predicted"/>
<protein>
    <submittedName>
        <fullName evidence="7">RDD family protein</fullName>
    </submittedName>
</protein>
<evidence type="ECO:0000256" key="4">
    <source>
        <dbReference type="ARBA" id="ARBA00023136"/>
    </source>
</evidence>
<keyword evidence="3 5" id="KW-1133">Transmembrane helix</keyword>
<feature type="domain" description="RDD" evidence="6">
    <location>
        <begin position="18"/>
        <end position="138"/>
    </location>
</feature>
<dbReference type="PANTHER" id="PTHR38480:SF1">
    <property type="entry name" value="SLR0254 PROTEIN"/>
    <property type="match status" value="1"/>
</dbReference>
<accession>A0A5B8V6H5</accession>
<name>A0A5B8V6H5_9BACT</name>
<dbReference type="EMBL" id="CP042435">
    <property type="protein sequence ID" value="QEC66246.1"/>
    <property type="molecule type" value="Genomic_DNA"/>
</dbReference>
<dbReference type="InterPro" id="IPR010432">
    <property type="entry name" value="RDD"/>
</dbReference>
<keyword evidence="4 5" id="KW-0472">Membrane</keyword>
<gene>
    <name evidence="7" type="ORF">FRZ67_02585</name>
</gene>
<dbReference type="RefSeq" id="WP_147188046.1">
    <property type="nucleotide sequence ID" value="NZ_CP042435.1"/>
</dbReference>
<dbReference type="OrthoDB" id="9814143at2"/>
<keyword evidence="2 5" id="KW-0812">Transmembrane</keyword>
<dbReference type="Proteomes" id="UP000321533">
    <property type="component" value="Chromosome"/>
</dbReference>
<evidence type="ECO:0000256" key="1">
    <source>
        <dbReference type="ARBA" id="ARBA00004141"/>
    </source>
</evidence>
<evidence type="ECO:0000259" key="6">
    <source>
        <dbReference type="Pfam" id="PF06271"/>
    </source>
</evidence>
<dbReference type="GO" id="GO:0016020">
    <property type="term" value="C:membrane"/>
    <property type="evidence" value="ECO:0007669"/>
    <property type="project" value="UniProtKB-SubCell"/>
</dbReference>